<keyword evidence="2" id="KW-1185">Reference proteome</keyword>
<organism evidence="1 2">
    <name type="scientific">Ramazzottius varieornatus</name>
    <name type="common">Water bear</name>
    <name type="synonym">Tardigrade</name>
    <dbReference type="NCBI Taxonomy" id="947166"/>
    <lineage>
        <taxon>Eukaryota</taxon>
        <taxon>Metazoa</taxon>
        <taxon>Ecdysozoa</taxon>
        <taxon>Tardigrada</taxon>
        <taxon>Eutardigrada</taxon>
        <taxon>Parachela</taxon>
        <taxon>Hypsibioidea</taxon>
        <taxon>Ramazzottiidae</taxon>
        <taxon>Ramazzottius</taxon>
    </lineage>
</organism>
<dbReference type="AlphaFoldDB" id="A0A1D1UW53"/>
<accession>A0A1D1UW53</accession>
<evidence type="ECO:0000313" key="1">
    <source>
        <dbReference type="EMBL" id="GAU91447.1"/>
    </source>
</evidence>
<comment type="caution">
    <text evidence="1">The sequence shown here is derived from an EMBL/GenBank/DDBJ whole genome shotgun (WGS) entry which is preliminary data.</text>
</comment>
<name>A0A1D1UW53_RAMVA</name>
<gene>
    <name evidence="1" type="primary">RvY_03697-1</name>
    <name evidence="1" type="synonym">RvY_03697.1</name>
    <name evidence="1" type="ORF">RvY_03697</name>
</gene>
<reference evidence="1 2" key="1">
    <citation type="journal article" date="2016" name="Nat. Commun.">
        <title>Extremotolerant tardigrade genome and improved radiotolerance of human cultured cells by tardigrade-unique protein.</title>
        <authorList>
            <person name="Hashimoto T."/>
            <person name="Horikawa D.D."/>
            <person name="Saito Y."/>
            <person name="Kuwahara H."/>
            <person name="Kozuka-Hata H."/>
            <person name="Shin-I T."/>
            <person name="Minakuchi Y."/>
            <person name="Ohishi K."/>
            <person name="Motoyama A."/>
            <person name="Aizu T."/>
            <person name="Enomoto A."/>
            <person name="Kondo K."/>
            <person name="Tanaka S."/>
            <person name="Hara Y."/>
            <person name="Koshikawa S."/>
            <person name="Sagara H."/>
            <person name="Miura T."/>
            <person name="Yokobori S."/>
            <person name="Miyagawa K."/>
            <person name="Suzuki Y."/>
            <person name="Kubo T."/>
            <person name="Oyama M."/>
            <person name="Kohara Y."/>
            <person name="Fujiyama A."/>
            <person name="Arakawa K."/>
            <person name="Katayama T."/>
            <person name="Toyoda A."/>
            <person name="Kunieda T."/>
        </authorList>
    </citation>
    <scope>NUCLEOTIDE SEQUENCE [LARGE SCALE GENOMIC DNA]</scope>
    <source>
        <strain evidence="1 2">YOKOZUNA-1</strain>
    </source>
</reference>
<dbReference type="Proteomes" id="UP000186922">
    <property type="component" value="Unassembled WGS sequence"/>
</dbReference>
<proteinExistence type="predicted"/>
<sequence length="57" mass="6421">MEPLSILYGTTKLLRVQGPRTVGNKSEMFGYQLSVNDKEGFIVVRCERSCDSLQNVI</sequence>
<evidence type="ECO:0000313" key="2">
    <source>
        <dbReference type="Proteomes" id="UP000186922"/>
    </source>
</evidence>
<protein>
    <submittedName>
        <fullName evidence="1">Uncharacterized protein</fullName>
    </submittedName>
</protein>
<dbReference type="EMBL" id="BDGG01000002">
    <property type="protein sequence ID" value="GAU91447.1"/>
    <property type="molecule type" value="Genomic_DNA"/>
</dbReference>